<dbReference type="Proteomes" id="UP000515369">
    <property type="component" value="Chromosome"/>
</dbReference>
<protein>
    <submittedName>
        <fullName evidence="2">Uncharacterized protein</fullName>
    </submittedName>
</protein>
<accession>A0A7G5GNC4</accession>
<keyword evidence="1" id="KW-1133">Transmembrane helix</keyword>
<dbReference type="AlphaFoldDB" id="A0A7G5GNC4"/>
<evidence type="ECO:0000256" key="1">
    <source>
        <dbReference type="SAM" id="Phobius"/>
    </source>
</evidence>
<dbReference type="RefSeq" id="WP_182457483.1">
    <property type="nucleotide sequence ID" value="NZ_CP059732.1"/>
</dbReference>
<name>A0A7G5GNC4_9BACT</name>
<proteinExistence type="predicted"/>
<reference evidence="2 3" key="1">
    <citation type="submission" date="2020-07" db="EMBL/GenBank/DDBJ databases">
        <title>Spirosoma foliorum sp. nov., isolated from the leaves on the Nejang mountain Korea, Republic of.</title>
        <authorList>
            <person name="Ho H."/>
            <person name="Lee Y.-J."/>
            <person name="Nurcahyanto D.-A."/>
            <person name="Kim S.-G."/>
        </authorList>
    </citation>
    <scope>NUCLEOTIDE SEQUENCE [LARGE SCALE GENOMIC DNA]</scope>
    <source>
        <strain evidence="2 3">PL0136</strain>
    </source>
</reference>
<dbReference type="KEGG" id="sfol:H3H32_20375"/>
<dbReference type="EMBL" id="CP059732">
    <property type="protein sequence ID" value="QMW00366.1"/>
    <property type="molecule type" value="Genomic_DNA"/>
</dbReference>
<gene>
    <name evidence="2" type="ORF">H3H32_20375</name>
</gene>
<evidence type="ECO:0000313" key="2">
    <source>
        <dbReference type="EMBL" id="QMW00366.1"/>
    </source>
</evidence>
<keyword evidence="3" id="KW-1185">Reference proteome</keyword>
<keyword evidence="1" id="KW-0812">Transmembrane</keyword>
<feature type="transmembrane region" description="Helical" evidence="1">
    <location>
        <begin position="59"/>
        <end position="78"/>
    </location>
</feature>
<keyword evidence="1" id="KW-0472">Membrane</keyword>
<organism evidence="2 3">
    <name type="scientific">Spirosoma foliorum</name>
    <dbReference type="NCBI Taxonomy" id="2710596"/>
    <lineage>
        <taxon>Bacteria</taxon>
        <taxon>Pseudomonadati</taxon>
        <taxon>Bacteroidota</taxon>
        <taxon>Cytophagia</taxon>
        <taxon>Cytophagales</taxon>
        <taxon>Cytophagaceae</taxon>
        <taxon>Spirosoma</taxon>
    </lineage>
</organism>
<sequence length="93" mass="11074">MQRYNALNDSLINETIKQRTALFEVQYQTQEKEQNITWLRQQGTLREAQLQKAQTTRNFIIVGAIMLILLLGLVYNQYHLKKNSHQQLQKQQE</sequence>
<evidence type="ECO:0000313" key="3">
    <source>
        <dbReference type="Proteomes" id="UP000515369"/>
    </source>
</evidence>